<keyword evidence="2" id="KW-0808">Transferase</keyword>
<organism evidence="9 10">
    <name type="scientific">Rotaria socialis</name>
    <dbReference type="NCBI Taxonomy" id="392032"/>
    <lineage>
        <taxon>Eukaryota</taxon>
        <taxon>Metazoa</taxon>
        <taxon>Spiralia</taxon>
        <taxon>Gnathifera</taxon>
        <taxon>Rotifera</taxon>
        <taxon>Eurotatoria</taxon>
        <taxon>Bdelloidea</taxon>
        <taxon>Philodinida</taxon>
        <taxon>Philodinidae</taxon>
        <taxon>Rotaria</taxon>
    </lineage>
</organism>
<name>A0A820DLI3_9BILA</name>
<evidence type="ECO:0000256" key="1">
    <source>
        <dbReference type="ARBA" id="ARBA00012928"/>
    </source>
</evidence>
<evidence type="ECO:0000256" key="6">
    <source>
        <dbReference type="ARBA" id="ARBA00038170"/>
    </source>
</evidence>
<dbReference type="GO" id="GO:0070403">
    <property type="term" value="F:NAD+ binding"/>
    <property type="evidence" value="ECO:0007669"/>
    <property type="project" value="InterPro"/>
</dbReference>
<dbReference type="AlphaFoldDB" id="A0A820DLI3"/>
<evidence type="ECO:0000256" key="5">
    <source>
        <dbReference type="ARBA" id="ARBA00023027"/>
    </source>
</evidence>
<feature type="binding site" evidence="7">
    <location>
        <position position="147"/>
    </location>
    <ligand>
        <name>Zn(2+)</name>
        <dbReference type="ChEBI" id="CHEBI:29105"/>
    </ligand>
</feature>
<dbReference type="Gene3D" id="3.40.50.1220">
    <property type="entry name" value="TPP-binding domain"/>
    <property type="match status" value="1"/>
</dbReference>
<sequence>MAHGISDPENKKEHFDSATELNEKLDLLSQWIKESQHFIVFTGAGISTSTGIPDFRSGMDTVLKTGPGEWELEDHKAKRLKSDAVIDDMQTAIPSIAHMALVALQNQGILKCVISQNCDGLHLRSGLNPTGVAELHGNMNLETCSKCEAKYLRDFDTVGTRTHYTGRRCDKLNCRGRLKDSIIDFGEDLPQDELDKAFYHAEQADLCLVLGNFSSDMFLLKKKTILGSSLTVTPASDIPKRVAKRKQNLAIGNLQRTPLHKAAALNIHAFSDAIMQGIMERLNIPIPTWIVRRRVHISCQHNSRNQNKKQIILEGRDPNNPEIPFTLFESIQIIVDQKVIKEIAHQPFTFDLVDYDQQPITIRLNFFGHYNEIPFDLTYSNLISIPNDEQFYLFYNLMMGQWRKTTNKDDLPV</sequence>
<dbReference type="PROSITE" id="PS50305">
    <property type="entry name" value="SIRTUIN"/>
    <property type="match status" value="1"/>
</dbReference>
<keyword evidence="5" id="KW-0520">NAD</keyword>
<dbReference type="GO" id="GO:0046872">
    <property type="term" value="F:metal ion binding"/>
    <property type="evidence" value="ECO:0007669"/>
    <property type="project" value="UniProtKB-KW"/>
</dbReference>
<evidence type="ECO:0000256" key="4">
    <source>
        <dbReference type="ARBA" id="ARBA00022833"/>
    </source>
</evidence>
<proteinExistence type="inferred from homology"/>
<dbReference type="Pfam" id="PF02146">
    <property type="entry name" value="SIR2"/>
    <property type="match status" value="1"/>
</dbReference>
<gene>
    <name evidence="9" type="ORF">HFQ381_LOCUS9422</name>
</gene>
<feature type="binding site" evidence="7">
    <location>
        <position position="169"/>
    </location>
    <ligand>
        <name>Zn(2+)</name>
        <dbReference type="ChEBI" id="CHEBI:29105"/>
    </ligand>
</feature>
<dbReference type="InterPro" id="IPR026590">
    <property type="entry name" value="Ssirtuin_cat_dom"/>
</dbReference>
<evidence type="ECO:0000256" key="7">
    <source>
        <dbReference type="PROSITE-ProRule" id="PRU00236"/>
    </source>
</evidence>
<evidence type="ECO:0000313" key="10">
    <source>
        <dbReference type="Proteomes" id="UP000663851"/>
    </source>
</evidence>
<keyword evidence="3 7" id="KW-0479">Metal-binding</keyword>
<accession>A0A820DLI3</accession>
<dbReference type="EC" id="2.3.1.286" evidence="1"/>
<dbReference type="GO" id="GO:0000122">
    <property type="term" value="P:negative regulation of transcription by RNA polymerase II"/>
    <property type="evidence" value="ECO:0007669"/>
    <property type="project" value="TreeGrafter"/>
</dbReference>
<feature type="active site" description="Proton acceptor" evidence="7">
    <location>
        <position position="136"/>
    </location>
</feature>
<evidence type="ECO:0000259" key="8">
    <source>
        <dbReference type="PROSITE" id="PS50305"/>
    </source>
</evidence>
<dbReference type="GO" id="GO:0003714">
    <property type="term" value="F:transcription corepressor activity"/>
    <property type="evidence" value="ECO:0007669"/>
    <property type="project" value="TreeGrafter"/>
</dbReference>
<dbReference type="SUPFAM" id="SSF52467">
    <property type="entry name" value="DHS-like NAD/FAD-binding domain"/>
    <property type="match status" value="1"/>
</dbReference>
<dbReference type="GO" id="GO:0017136">
    <property type="term" value="F:histone deacetylase activity, NAD-dependent"/>
    <property type="evidence" value="ECO:0007669"/>
    <property type="project" value="TreeGrafter"/>
</dbReference>
<dbReference type="Proteomes" id="UP000663851">
    <property type="component" value="Unassembled WGS sequence"/>
</dbReference>
<dbReference type="InterPro" id="IPR050134">
    <property type="entry name" value="NAD-dep_sirtuin_deacylases"/>
</dbReference>
<protein>
    <recommendedName>
        <fullName evidence="1">protein acetyllysine N-acetyltransferase</fullName>
        <ecNumber evidence="1">2.3.1.286</ecNumber>
    </recommendedName>
</protein>
<dbReference type="InterPro" id="IPR029035">
    <property type="entry name" value="DHS-like_NAD/FAD-binding_dom"/>
</dbReference>
<comment type="caution">
    <text evidence="9">The sequence shown here is derived from an EMBL/GenBank/DDBJ whole genome shotgun (WGS) entry which is preliminary data.</text>
</comment>
<dbReference type="PANTHER" id="PTHR11085:SF12">
    <property type="entry name" value="NAD-DEPENDENT PROTEIN DEACYLASE SIRTUIN-6"/>
    <property type="match status" value="1"/>
</dbReference>
<dbReference type="Gene3D" id="2.20.28.200">
    <property type="match status" value="1"/>
</dbReference>
<keyword evidence="4 7" id="KW-0862">Zinc</keyword>
<evidence type="ECO:0000313" key="9">
    <source>
        <dbReference type="EMBL" id="CAF4234166.1"/>
    </source>
</evidence>
<dbReference type="InterPro" id="IPR003000">
    <property type="entry name" value="Sirtuin"/>
</dbReference>
<evidence type="ECO:0000256" key="3">
    <source>
        <dbReference type="ARBA" id="ARBA00022723"/>
    </source>
</evidence>
<comment type="similarity">
    <text evidence="6">Belongs to the sirtuin family. Class IV subfamily.</text>
</comment>
<feature type="binding site" evidence="7">
    <location>
        <position position="174"/>
    </location>
    <ligand>
        <name>Zn(2+)</name>
        <dbReference type="ChEBI" id="CHEBI:29105"/>
    </ligand>
</feature>
<dbReference type="EMBL" id="CAJOBO010000495">
    <property type="protein sequence ID" value="CAF4234166.1"/>
    <property type="molecule type" value="Genomic_DNA"/>
</dbReference>
<evidence type="ECO:0000256" key="2">
    <source>
        <dbReference type="ARBA" id="ARBA00022679"/>
    </source>
</evidence>
<dbReference type="GO" id="GO:0005634">
    <property type="term" value="C:nucleus"/>
    <property type="evidence" value="ECO:0007669"/>
    <property type="project" value="TreeGrafter"/>
</dbReference>
<feature type="domain" description="Deacetylase sirtuin-type" evidence="8">
    <location>
        <begin position="18"/>
        <end position="285"/>
    </location>
</feature>
<reference evidence="9" key="1">
    <citation type="submission" date="2021-02" db="EMBL/GenBank/DDBJ databases">
        <authorList>
            <person name="Nowell W R."/>
        </authorList>
    </citation>
    <scope>NUCLEOTIDE SEQUENCE</scope>
</reference>
<feature type="binding site" evidence="7">
    <location>
        <position position="144"/>
    </location>
    <ligand>
        <name>Zn(2+)</name>
        <dbReference type="ChEBI" id="CHEBI:29105"/>
    </ligand>
</feature>
<dbReference type="PANTHER" id="PTHR11085">
    <property type="entry name" value="NAD-DEPENDENT PROTEIN DEACYLASE SIRTUIN-5, MITOCHONDRIAL-RELATED"/>
    <property type="match status" value="1"/>
</dbReference>